<feature type="region of interest" description="Disordered" evidence="1">
    <location>
        <begin position="12"/>
        <end position="41"/>
    </location>
</feature>
<reference evidence="2 3" key="1">
    <citation type="journal article" date="2019" name="Commun. Biol.">
        <title>The bagworm genome reveals a unique fibroin gene that provides high tensile strength.</title>
        <authorList>
            <person name="Kono N."/>
            <person name="Nakamura H."/>
            <person name="Ohtoshi R."/>
            <person name="Tomita M."/>
            <person name="Numata K."/>
            <person name="Arakawa K."/>
        </authorList>
    </citation>
    <scope>NUCLEOTIDE SEQUENCE [LARGE SCALE GENOMIC DNA]</scope>
</reference>
<protein>
    <submittedName>
        <fullName evidence="2">E3 ubiquitin-protein ligase Ubr3</fullName>
    </submittedName>
</protein>
<evidence type="ECO:0000256" key="1">
    <source>
        <dbReference type="SAM" id="MobiDB-lite"/>
    </source>
</evidence>
<proteinExistence type="predicted"/>
<dbReference type="STRING" id="151549.A0A4C1SSW5"/>
<evidence type="ECO:0000313" key="2">
    <source>
        <dbReference type="EMBL" id="GBP04996.1"/>
    </source>
</evidence>
<name>A0A4C1SSW5_EUMVA</name>
<comment type="caution">
    <text evidence="2">The sequence shown here is derived from an EMBL/GenBank/DDBJ whole genome shotgun (WGS) entry which is preliminary data.</text>
</comment>
<feature type="region of interest" description="Disordered" evidence="1">
    <location>
        <begin position="77"/>
        <end position="106"/>
    </location>
</feature>
<accession>A0A4C1SSW5</accession>
<dbReference type="Proteomes" id="UP000299102">
    <property type="component" value="Unassembled WGS sequence"/>
</dbReference>
<evidence type="ECO:0000313" key="3">
    <source>
        <dbReference type="Proteomes" id="UP000299102"/>
    </source>
</evidence>
<dbReference type="AlphaFoldDB" id="A0A4C1SSW5"/>
<gene>
    <name evidence="2" type="primary">Ubr3</name>
    <name evidence="2" type="ORF">EVAR_101545_1</name>
</gene>
<dbReference type="EMBL" id="BGZK01003845">
    <property type="protein sequence ID" value="GBP04996.1"/>
    <property type="molecule type" value="Genomic_DNA"/>
</dbReference>
<organism evidence="2 3">
    <name type="scientific">Eumeta variegata</name>
    <name type="common">Bagworm moth</name>
    <name type="synonym">Eumeta japonica</name>
    <dbReference type="NCBI Taxonomy" id="151549"/>
    <lineage>
        <taxon>Eukaryota</taxon>
        <taxon>Metazoa</taxon>
        <taxon>Ecdysozoa</taxon>
        <taxon>Arthropoda</taxon>
        <taxon>Hexapoda</taxon>
        <taxon>Insecta</taxon>
        <taxon>Pterygota</taxon>
        <taxon>Neoptera</taxon>
        <taxon>Endopterygota</taxon>
        <taxon>Lepidoptera</taxon>
        <taxon>Glossata</taxon>
        <taxon>Ditrysia</taxon>
        <taxon>Tineoidea</taxon>
        <taxon>Psychidae</taxon>
        <taxon>Oiketicinae</taxon>
        <taxon>Eumeta</taxon>
    </lineage>
</organism>
<sequence>MIPFVIISHDIDCEGSSEPSTSSAAAAAASSQTAKKRNIKVSDSRIGDGTIGNLLRKIAKHDETCAQNIDEIRRKLWPNQREKQAEAKAREAKEKEERQREAREGK</sequence>
<feature type="compositionally biased region" description="Low complexity" evidence="1">
    <location>
        <begin position="16"/>
        <end position="33"/>
    </location>
</feature>
<keyword evidence="3" id="KW-1185">Reference proteome</keyword>